<evidence type="ECO:0000256" key="1">
    <source>
        <dbReference type="SAM" id="SignalP"/>
    </source>
</evidence>
<dbReference type="Proteomes" id="UP000308197">
    <property type="component" value="Unassembled WGS sequence"/>
</dbReference>
<reference evidence="2 3" key="1">
    <citation type="journal article" date="2019" name="Nat. Ecol. Evol.">
        <title>Megaphylogeny resolves global patterns of mushroom evolution.</title>
        <authorList>
            <person name="Varga T."/>
            <person name="Krizsan K."/>
            <person name="Foldi C."/>
            <person name="Dima B."/>
            <person name="Sanchez-Garcia M."/>
            <person name="Sanchez-Ramirez S."/>
            <person name="Szollosi G.J."/>
            <person name="Szarkandi J.G."/>
            <person name="Papp V."/>
            <person name="Albert L."/>
            <person name="Andreopoulos W."/>
            <person name="Angelini C."/>
            <person name="Antonin V."/>
            <person name="Barry K.W."/>
            <person name="Bougher N.L."/>
            <person name="Buchanan P."/>
            <person name="Buyck B."/>
            <person name="Bense V."/>
            <person name="Catcheside P."/>
            <person name="Chovatia M."/>
            <person name="Cooper J."/>
            <person name="Damon W."/>
            <person name="Desjardin D."/>
            <person name="Finy P."/>
            <person name="Geml J."/>
            <person name="Haridas S."/>
            <person name="Hughes K."/>
            <person name="Justo A."/>
            <person name="Karasinski D."/>
            <person name="Kautmanova I."/>
            <person name="Kiss B."/>
            <person name="Kocsube S."/>
            <person name="Kotiranta H."/>
            <person name="LaButti K.M."/>
            <person name="Lechner B.E."/>
            <person name="Liimatainen K."/>
            <person name="Lipzen A."/>
            <person name="Lukacs Z."/>
            <person name="Mihaltcheva S."/>
            <person name="Morgado L.N."/>
            <person name="Niskanen T."/>
            <person name="Noordeloos M.E."/>
            <person name="Ohm R.A."/>
            <person name="Ortiz-Santana B."/>
            <person name="Ovrebo C."/>
            <person name="Racz N."/>
            <person name="Riley R."/>
            <person name="Savchenko A."/>
            <person name="Shiryaev A."/>
            <person name="Soop K."/>
            <person name="Spirin V."/>
            <person name="Szebenyi C."/>
            <person name="Tomsovsky M."/>
            <person name="Tulloss R.E."/>
            <person name="Uehling J."/>
            <person name="Grigoriev I.V."/>
            <person name="Vagvolgyi C."/>
            <person name="Papp T."/>
            <person name="Martin F.M."/>
            <person name="Miettinen O."/>
            <person name="Hibbett D.S."/>
            <person name="Nagy L.G."/>
        </authorList>
    </citation>
    <scope>NUCLEOTIDE SEQUENCE [LARGE SCALE GENOMIC DNA]</scope>
    <source>
        <strain evidence="2 3">HHB13444</strain>
    </source>
</reference>
<dbReference type="EMBL" id="ML211018">
    <property type="protein sequence ID" value="TFK91535.1"/>
    <property type="molecule type" value="Genomic_DNA"/>
</dbReference>
<name>A0A5C3PPA1_9APHY</name>
<proteinExistence type="predicted"/>
<protein>
    <recommendedName>
        <fullName evidence="4">Secreted protein</fullName>
    </recommendedName>
</protein>
<evidence type="ECO:0000313" key="2">
    <source>
        <dbReference type="EMBL" id="TFK91535.1"/>
    </source>
</evidence>
<evidence type="ECO:0008006" key="4">
    <source>
        <dbReference type="Google" id="ProtNLM"/>
    </source>
</evidence>
<accession>A0A5C3PPA1</accession>
<evidence type="ECO:0000313" key="3">
    <source>
        <dbReference type="Proteomes" id="UP000308197"/>
    </source>
</evidence>
<dbReference type="InParanoid" id="A0A5C3PPA1"/>
<keyword evidence="3" id="KW-1185">Reference proteome</keyword>
<keyword evidence="1" id="KW-0732">Signal</keyword>
<feature type="signal peptide" evidence="1">
    <location>
        <begin position="1"/>
        <end position="17"/>
    </location>
</feature>
<feature type="chain" id="PRO_5022743475" description="Secreted protein" evidence="1">
    <location>
        <begin position="18"/>
        <end position="91"/>
    </location>
</feature>
<dbReference type="AlphaFoldDB" id="A0A5C3PPA1"/>
<sequence>MLCVMVSVLCFVYVAITCVPTVRVESDCWPPYPRLGMGGQPCSWITSCRIASVIGCGCGRAGTPSARCCWCTPESSPFASSSVTRSSVVKS</sequence>
<gene>
    <name evidence="2" type="ORF">K466DRAFT_313877</name>
</gene>
<organism evidence="2 3">
    <name type="scientific">Polyporus arcularius HHB13444</name>
    <dbReference type="NCBI Taxonomy" id="1314778"/>
    <lineage>
        <taxon>Eukaryota</taxon>
        <taxon>Fungi</taxon>
        <taxon>Dikarya</taxon>
        <taxon>Basidiomycota</taxon>
        <taxon>Agaricomycotina</taxon>
        <taxon>Agaricomycetes</taxon>
        <taxon>Polyporales</taxon>
        <taxon>Polyporaceae</taxon>
        <taxon>Polyporus</taxon>
    </lineage>
</organism>